<accession>A0A8T2R0J0</accession>
<evidence type="ECO:0000313" key="7">
    <source>
        <dbReference type="EMBL" id="KAH7289420.1"/>
    </source>
</evidence>
<name>A0A8T2R0J0_CERRI</name>
<feature type="transmembrane region" description="Helical" evidence="6">
    <location>
        <begin position="230"/>
        <end position="250"/>
    </location>
</feature>
<dbReference type="Proteomes" id="UP000825935">
    <property type="component" value="Chromosome 30"/>
</dbReference>
<comment type="caution">
    <text evidence="7">The sequence shown here is derived from an EMBL/GenBank/DDBJ whole genome shotgun (WGS) entry which is preliminary data.</text>
</comment>
<comment type="subcellular location">
    <subcellularLocation>
        <location evidence="1">Membrane</location>
        <topology evidence="1">Multi-pass membrane protein</topology>
    </subcellularLocation>
</comment>
<organism evidence="7 8">
    <name type="scientific">Ceratopteris richardii</name>
    <name type="common">Triangle waterfern</name>
    <dbReference type="NCBI Taxonomy" id="49495"/>
    <lineage>
        <taxon>Eukaryota</taxon>
        <taxon>Viridiplantae</taxon>
        <taxon>Streptophyta</taxon>
        <taxon>Embryophyta</taxon>
        <taxon>Tracheophyta</taxon>
        <taxon>Polypodiopsida</taxon>
        <taxon>Polypodiidae</taxon>
        <taxon>Polypodiales</taxon>
        <taxon>Pteridineae</taxon>
        <taxon>Pteridaceae</taxon>
        <taxon>Parkerioideae</taxon>
        <taxon>Ceratopteris</taxon>
    </lineage>
</organism>
<reference evidence="7" key="1">
    <citation type="submission" date="2021-08" db="EMBL/GenBank/DDBJ databases">
        <title>WGS assembly of Ceratopteris richardii.</title>
        <authorList>
            <person name="Marchant D.B."/>
            <person name="Chen G."/>
            <person name="Jenkins J."/>
            <person name="Shu S."/>
            <person name="Leebens-Mack J."/>
            <person name="Grimwood J."/>
            <person name="Schmutz J."/>
            <person name="Soltis P."/>
            <person name="Soltis D."/>
            <person name="Chen Z.-H."/>
        </authorList>
    </citation>
    <scope>NUCLEOTIDE SEQUENCE</scope>
    <source>
        <strain evidence="7">Whitten #5841</strain>
        <tissue evidence="7">Leaf</tissue>
    </source>
</reference>
<dbReference type="PANTHER" id="PTHR47830">
    <property type="entry name" value="OS11G0534100 PROTEIN"/>
    <property type="match status" value="1"/>
</dbReference>
<keyword evidence="4 6" id="KW-1133">Transmembrane helix</keyword>
<dbReference type="EMBL" id="CM035435">
    <property type="protein sequence ID" value="KAH7289420.1"/>
    <property type="molecule type" value="Genomic_DNA"/>
</dbReference>
<dbReference type="Pfam" id="PF04819">
    <property type="entry name" value="DUF716"/>
    <property type="match status" value="1"/>
</dbReference>
<dbReference type="OMA" id="AKPYHPL"/>
<comment type="similarity">
    <text evidence="2">Belongs to the TMEM45 family.</text>
</comment>
<keyword evidence="3 6" id="KW-0812">Transmembrane</keyword>
<keyword evidence="8" id="KW-1185">Reference proteome</keyword>
<evidence type="ECO:0000256" key="3">
    <source>
        <dbReference type="ARBA" id="ARBA00022692"/>
    </source>
</evidence>
<dbReference type="GO" id="GO:0016020">
    <property type="term" value="C:membrane"/>
    <property type="evidence" value="ECO:0007669"/>
    <property type="project" value="UniProtKB-SubCell"/>
</dbReference>
<dbReference type="OrthoDB" id="1924702at2759"/>
<dbReference type="PANTHER" id="PTHR47830:SF1">
    <property type="entry name" value="OS11G0534100 PROTEIN"/>
    <property type="match status" value="1"/>
</dbReference>
<feature type="transmembrane region" description="Helical" evidence="6">
    <location>
        <begin position="81"/>
        <end position="103"/>
    </location>
</feature>
<proteinExistence type="inferred from homology"/>
<sequence>MAPLPPYVYASVPLILVSLWHAICSSRSYARSPSLFYARTWHPLPRVRYGELVVEILALAAATAYYATVVCSLRRGSTSEILALQQLCMLIFFTGVFLITFISEATVALPLPQDAHFSLLGVAFAIECFVAVCSASDPNLSFQLESFRILAALAAFSSSICFLLAWRSSSFLLSITFSASLALQGTWLFQIGVSLYSDRFLPEGCHHLSTGYTQCDVEVAKQRAVTIMDLLLIIHAFVIIFVYVFVYALACRGIAHARRNSGYDPMDVNGDSDHLQMKPLSKVVID</sequence>
<feature type="transmembrane region" description="Helical" evidence="6">
    <location>
        <begin position="147"/>
        <end position="165"/>
    </location>
</feature>
<feature type="transmembrane region" description="Helical" evidence="6">
    <location>
        <begin position="7"/>
        <end position="29"/>
    </location>
</feature>
<evidence type="ECO:0000256" key="1">
    <source>
        <dbReference type="ARBA" id="ARBA00004141"/>
    </source>
</evidence>
<evidence type="ECO:0000256" key="2">
    <source>
        <dbReference type="ARBA" id="ARBA00006948"/>
    </source>
</evidence>
<evidence type="ECO:0000313" key="8">
    <source>
        <dbReference type="Proteomes" id="UP000825935"/>
    </source>
</evidence>
<dbReference type="InterPro" id="IPR006904">
    <property type="entry name" value="DUF716"/>
</dbReference>
<dbReference type="AlphaFoldDB" id="A0A8T2R0J0"/>
<keyword evidence="5 6" id="KW-0472">Membrane</keyword>
<feature type="transmembrane region" description="Helical" evidence="6">
    <location>
        <begin position="49"/>
        <end position="69"/>
    </location>
</feature>
<feature type="transmembrane region" description="Helical" evidence="6">
    <location>
        <begin position="171"/>
        <end position="189"/>
    </location>
</feature>
<evidence type="ECO:0000256" key="4">
    <source>
        <dbReference type="ARBA" id="ARBA00022989"/>
    </source>
</evidence>
<gene>
    <name evidence="7" type="ORF">KP509_30G000900</name>
</gene>
<evidence type="ECO:0000256" key="5">
    <source>
        <dbReference type="ARBA" id="ARBA00023136"/>
    </source>
</evidence>
<protein>
    <submittedName>
        <fullName evidence="7">Uncharacterized protein</fullName>
    </submittedName>
</protein>
<evidence type="ECO:0000256" key="6">
    <source>
        <dbReference type="SAM" id="Phobius"/>
    </source>
</evidence>